<reference evidence="3 4" key="1">
    <citation type="submission" date="2015-01" db="EMBL/GenBank/DDBJ databases">
        <authorList>
            <person name="Pelicic Vladimir"/>
        </authorList>
    </citation>
    <scope>NUCLEOTIDE SEQUENCE [LARGE SCALE GENOMIC DNA]</scope>
    <source>
        <strain evidence="3 4">2908</strain>
    </source>
</reference>
<organism evidence="3 4">
    <name type="scientific">Streptococcus sanguinis</name>
    <dbReference type="NCBI Taxonomy" id="1305"/>
    <lineage>
        <taxon>Bacteria</taxon>
        <taxon>Bacillati</taxon>
        <taxon>Bacillota</taxon>
        <taxon>Bacilli</taxon>
        <taxon>Lactobacillales</taxon>
        <taxon>Streptococcaceae</taxon>
        <taxon>Streptococcus</taxon>
    </lineage>
</organism>
<evidence type="ECO:0000259" key="2">
    <source>
        <dbReference type="Pfam" id="PF15609"/>
    </source>
</evidence>
<dbReference type="EMBL" id="CDMW01000001">
    <property type="protein sequence ID" value="CEL90574.1"/>
    <property type="molecule type" value="Genomic_DNA"/>
</dbReference>
<dbReference type="Gene3D" id="3.40.50.2020">
    <property type="match status" value="1"/>
</dbReference>
<sequence>MTYLLKVEDFIDIEENKSSFDINDMVAICKRRNNPNRDYLFVNKYQAKHYPVKAHNTLQLFSELYQEIKRQIPSDKRILVVGFSETATGIAQAIMHMALENKDLKTVFYLQTTRESINTDIQNISFEEEHSHASTQKLYYRSDIPNYDTVLFIEDEITTGNTIVNFIEKFQKIKDGISFAAASILNWQNTKNRKIFQEKGIKRICLVSGQMRANTPLIDLKETTLEKPKLTSDVHYHLADNLNPRTGLTKEEFLVFQETALNRLTSQVSRKSKEETIAVIGTEENMWLPIRLAQELDAEVRSTTRSPISLSSEDNYLFHNGLALASAYETNRMTFLYDIERHYDQIIIVYEVMTDAFRATLQNKLQPFSKQTLIFVKQ</sequence>
<evidence type="ECO:0000259" key="1">
    <source>
        <dbReference type="Pfam" id="PF12500"/>
    </source>
</evidence>
<dbReference type="InterPro" id="IPR029057">
    <property type="entry name" value="PRTase-like"/>
</dbReference>
<dbReference type="Pfam" id="PF12500">
    <property type="entry name" value="TRSP"/>
    <property type="match status" value="1"/>
</dbReference>
<dbReference type="Pfam" id="PF15609">
    <property type="entry name" value="PRTase_2"/>
    <property type="match status" value="1"/>
</dbReference>
<dbReference type="Proteomes" id="UP000183504">
    <property type="component" value="Unassembled WGS sequence"/>
</dbReference>
<gene>
    <name evidence="3" type="ORF">SSV_1278</name>
</gene>
<dbReference type="RefSeq" id="WP_072074157.1">
    <property type="nucleotide sequence ID" value="NZ_CDMW01000001.1"/>
</dbReference>
<dbReference type="CDD" id="cd06223">
    <property type="entry name" value="PRTases_typeI"/>
    <property type="match status" value="1"/>
</dbReference>
<dbReference type="InterPro" id="IPR022537">
    <property type="entry name" value="TRSP_dom"/>
</dbReference>
<dbReference type="PIRSF" id="PIRSF020967">
    <property type="entry name" value="UCP020967"/>
    <property type="match status" value="1"/>
</dbReference>
<evidence type="ECO:0000313" key="4">
    <source>
        <dbReference type="Proteomes" id="UP000183504"/>
    </source>
</evidence>
<dbReference type="AlphaFoldDB" id="A0A0B7GR69"/>
<dbReference type="InterPro" id="IPR041688">
    <property type="entry name" value="PRTase_2"/>
</dbReference>
<dbReference type="SUPFAM" id="SSF53271">
    <property type="entry name" value="PRTase-like"/>
    <property type="match status" value="1"/>
</dbReference>
<feature type="domain" description="TRSP" evidence="1">
    <location>
        <begin position="245"/>
        <end position="355"/>
    </location>
</feature>
<dbReference type="InterPro" id="IPR000836">
    <property type="entry name" value="PRTase_dom"/>
</dbReference>
<accession>A0A0B7GR69</accession>
<dbReference type="InterPro" id="IPR011214">
    <property type="entry name" value="UCP020967"/>
</dbReference>
<proteinExistence type="predicted"/>
<evidence type="ECO:0000313" key="3">
    <source>
        <dbReference type="EMBL" id="CEL90574.1"/>
    </source>
</evidence>
<name>A0A0B7GR69_STRSA</name>
<feature type="domain" description="Orotate phosphoribosyltransferase-like" evidence="2">
    <location>
        <begin position="31"/>
        <end position="197"/>
    </location>
</feature>
<protein>
    <submittedName>
        <fullName evidence="3">Uncharacterized protein</fullName>
    </submittedName>
</protein>